<evidence type="ECO:0000256" key="2">
    <source>
        <dbReference type="SAM" id="SignalP"/>
    </source>
</evidence>
<evidence type="ECO:0008006" key="5">
    <source>
        <dbReference type="Google" id="ProtNLM"/>
    </source>
</evidence>
<evidence type="ECO:0000256" key="1">
    <source>
        <dbReference type="SAM" id="MobiDB-lite"/>
    </source>
</evidence>
<reference evidence="3 4" key="2">
    <citation type="submission" date="2016-03" db="EMBL/GenBank/DDBJ databases">
        <title>New uncultured bacterium of the family Gallionellaceae from acid mine drainage: description and reconstruction of genome based on metagenomic analysis of microbial community.</title>
        <authorList>
            <person name="Kadnikov V."/>
            <person name="Ivasenko D."/>
            <person name="Beletsky A."/>
            <person name="Mardanov A."/>
            <person name="Danilova E."/>
            <person name="Pimenov N."/>
            <person name="Karnachuk O."/>
            <person name="Ravin N."/>
        </authorList>
    </citation>
    <scope>NUCLEOTIDE SEQUENCE [LARGE SCALE GENOMIC DNA]</scope>
    <source>
        <strain evidence="3">ShG14-8</strain>
    </source>
</reference>
<dbReference type="Proteomes" id="UP000070578">
    <property type="component" value="Unassembled WGS sequence"/>
</dbReference>
<dbReference type="AlphaFoldDB" id="A0A139BV66"/>
<feature type="chain" id="PRO_5007484028" description="Glycine-zipper-containing OmpA-like membrane domain-containing protein" evidence="2">
    <location>
        <begin position="19"/>
        <end position="162"/>
    </location>
</feature>
<feature type="region of interest" description="Disordered" evidence="1">
    <location>
        <begin position="142"/>
        <end position="162"/>
    </location>
</feature>
<organism evidence="3 4">
    <name type="scientific">Candidatus Gallionella acididurans</name>
    <dbReference type="NCBI Taxonomy" id="1796491"/>
    <lineage>
        <taxon>Bacteria</taxon>
        <taxon>Pseudomonadati</taxon>
        <taxon>Pseudomonadota</taxon>
        <taxon>Betaproteobacteria</taxon>
        <taxon>Nitrosomonadales</taxon>
        <taxon>Gallionellaceae</taxon>
        <taxon>Gallionella</taxon>
    </lineage>
</organism>
<comment type="caution">
    <text evidence="3">The sequence shown here is derived from an EMBL/GenBank/DDBJ whole genome shotgun (WGS) entry which is preliminary data.</text>
</comment>
<evidence type="ECO:0000313" key="4">
    <source>
        <dbReference type="Proteomes" id="UP000070578"/>
    </source>
</evidence>
<accession>A0A139BV66</accession>
<proteinExistence type="predicted"/>
<gene>
    <name evidence="3" type="ORF">AWT59_1268</name>
</gene>
<sequence>MRRSIFVVSFLGVFAGCANVPTGPSVAVMPAPGKPFDLFVSEDKECRQFAQQSIGTTAGHAATTSAEESIAVGTALGAVAGVLGGGGQSGAGTGAAIGMLGGAAMGSDASSYSGNEAQRRYDIAYEQCMYAKGNQIPQSSAYRSRIIYSQPPAPAQYSPPPP</sequence>
<protein>
    <recommendedName>
        <fullName evidence="5">Glycine-zipper-containing OmpA-like membrane domain-containing protein</fullName>
    </recommendedName>
</protein>
<evidence type="ECO:0000313" key="3">
    <source>
        <dbReference type="EMBL" id="KXS32605.1"/>
    </source>
</evidence>
<feature type="compositionally biased region" description="Pro residues" evidence="1">
    <location>
        <begin position="151"/>
        <end position="162"/>
    </location>
</feature>
<reference evidence="3 4" key="1">
    <citation type="submission" date="2016-02" db="EMBL/GenBank/DDBJ databases">
        <authorList>
            <person name="Wen L."/>
            <person name="He K."/>
            <person name="Yang H."/>
        </authorList>
    </citation>
    <scope>NUCLEOTIDE SEQUENCE [LARGE SCALE GENOMIC DNA]</scope>
    <source>
        <strain evidence="3">ShG14-8</strain>
    </source>
</reference>
<dbReference type="EMBL" id="LSLI01000024">
    <property type="protein sequence ID" value="KXS32605.1"/>
    <property type="molecule type" value="Genomic_DNA"/>
</dbReference>
<dbReference type="PROSITE" id="PS51257">
    <property type="entry name" value="PROKAR_LIPOPROTEIN"/>
    <property type="match status" value="1"/>
</dbReference>
<name>A0A139BV66_9PROT</name>
<keyword evidence="2" id="KW-0732">Signal</keyword>
<feature type="signal peptide" evidence="2">
    <location>
        <begin position="1"/>
        <end position="18"/>
    </location>
</feature>